<sequence length="729" mass="78615">MELPLPWLCSDDTFADTVLQLCPGAVLAVHRSELSSHSQRLMAGPLRWEGSGSQGAADFLPSTAVAHFARNGSLPEGLTVSQLAQVCLEAERLAVPSLESSCLRASCLQKLADLPPSQLPAEQLVRVLQTLPDSCALLPEYQQWQQHVNSLILSQYGDVHAVITSAQLRGFFQQLPFAAVKQWAGSDALTVDSENSVVELISLWMAGSQGLACSEEQERQLSCLVRVQHLSPGAAAVLPGASAAPQPSVRPSMIAYTGVGAADFLPSSAVAHFAKDGSLPEGLTVSQLAQVCKEAKAQGDKGCAEACSQAIVNRTLEEAGSPQPPPPCLEETFDSQDECDAARLVVRCMYEGKLAEEVKDPLTLARVCRVAERWAFSSLSSSCLKQLADLPPSQLPAEQLVLVLQTLPDSCALLPEHQQWQERVHSLAGKLNALPLLLHLYGDVHAVITSAQLRTTFQQLPFAAVQQWAGSDALTVDSENSVVELISLWMAGPNGKGCSWVQKQQLSCLVRVQHLSPAYAQVRLPSLKWFHILGAQNDIVVLAASCRYGMAGVCAVPGDAPPAWSAAPRKPLDSAELLRRSTIRWGVPRQQLVDLLASKDLTTKVYSESFYIAGTGWRILMKLSKKKRKGAAAGFSLGVFSELVSYAQCGDHHIGEKMKAAPLQFALHRPASIPAGIAWTSCTMVTDWGWSDWLQTALVSPEDLEPFLEGGCLQVTACFRVPHNGKKLP</sequence>
<gene>
    <name evidence="1" type="ORF">HaLaN_15540</name>
</gene>
<evidence type="ECO:0000313" key="2">
    <source>
        <dbReference type="Proteomes" id="UP000485058"/>
    </source>
</evidence>
<protein>
    <submittedName>
        <fullName evidence="1">BACK domain-containing protein</fullName>
    </submittedName>
</protein>
<comment type="caution">
    <text evidence="1">The sequence shown here is derived from an EMBL/GenBank/DDBJ whole genome shotgun (WGS) entry which is preliminary data.</text>
</comment>
<dbReference type="EMBL" id="BLLF01001339">
    <property type="protein sequence ID" value="GFH18692.1"/>
    <property type="molecule type" value="Genomic_DNA"/>
</dbReference>
<proteinExistence type="predicted"/>
<dbReference type="Proteomes" id="UP000485058">
    <property type="component" value="Unassembled WGS sequence"/>
</dbReference>
<dbReference type="PANTHER" id="PTHR46336">
    <property type="entry name" value="OS02G0260700 PROTEIN"/>
    <property type="match status" value="1"/>
</dbReference>
<evidence type="ECO:0000313" key="1">
    <source>
        <dbReference type="EMBL" id="GFH18692.1"/>
    </source>
</evidence>
<organism evidence="1 2">
    <name type="scientific">Haematococcus lacustris</name>
    <name type="common">Green alga</name>
    <name type="synonym">Haematococcus pluvialis</name>
    <dbReference type="NCBI Taxonomy" id="44745"/>
    <lineage>
        <taxon>Eukaryota</taxon>
        <taxon>Viridiplantae</taxon>
        <taxon>Chlorophyta</taxon>
        <taxon>core chlorophytes</taxon>
        <taxon>Chlorophyceae</taxon>
        <taxon>CS clade</taxon>
        <taxon>Chlamydomonadales</taxon>
        <taxon>Haematococcaceae</taxon>
        <taxon>Haematococcus</taxon>
    </lineage>
</organism>
<dbReference type="AlphaFoldDB" id="A0A699ZRW1"/>
<dbReference type="PANTHER" id="PTHR46336:SF3">
    <property type="entry name" value="BTB_POZ DOMAIN-CONTAINING PROTEIN POB1"/>
    <property type="match status" value="1"/>
</dbReference>
<accession>A0A699ZRW1</accession>
<reference evidence="1 2" key="1">
    <citation type="submission" date="2020-02" db="EMBL/GenBank/DDBJ databases">
        <title>Draft genome sequence of Haematococcus lacustris strain NIES-144.</title>
        <authorList>
            <person name="Morimoto D."/>
            <person name="Nakagawa S."/>
            <person name="Yoshida T."/>
            <person name="Sawayama S."/>
        </authorList>
    </citation>
    <scope>NUCLEOTIDE SEQUENCE [LARGE SCALE GENOMIC DNA]</scope>
    <source>
        <strain evidence="1 2">NIES-144</strain>
    </source>
</reference>
<name>A0A699ZRW1_HAELA</name>
<dbReference type="InterPro" id="IPR045890">
    <property type="entry name" value="POB1-like"/>
</dbReference>
<keyword evidence="2" id="KW-1185">Reference proteome</keyword>